<dbReference type="PANTHER" id="PTHR18934">
    <property type="entry name" value="ATP-DEPENDENT RNA HELICASE"/>
    <property type="match status" value="1"/>
</dbReference>
<dbReference type="EC" id="3.6.4.13" evidence="1"/>
<evidence type="ECO:0000313" key="7">
    <source>
        <dbReference type="EMBL" id="KAL0636675.1"/>
    </source>
</evidence>
<evidence type="ECO:0000259" key="5">
    <source>
        <dbReference type="PROSITE" id="PS51192"/>
    </source>
</evidence>
<keyword evidence="2" id="KW-0547">Nucleotide-binding</keyword>
<dbReference type="InterPro" id="IPR014001">
    <property type="entry name" value="Helicase_ATP-bd"/>
</dbReference>
<protein>
    <recommendedName>
        <fullName evidence="1">RNA helicase</fullName>
        <ecNumber evidence="1">3.6.4.13</ecNumber>
    </recommendedName>
</protein>
<comment type="caution">
    <text evidence="7">The sequence shown here is derived from an EMBL/GenBank/DDBJ whole genome shotgun (WGS) entry which is preliminary data.</text>
</comment>
<dbReference type="Pfam" id="PF04408">
    <property type="entry name" value="WHD_HA2"/>
    <property type="match status" value="1"/>
</dbReference>
<dbReference type="PROSITE" id="PS00690">
    <property type="entry name" value="DEAH_ATP_HELICASE"/>
    <property type="match status" value="1"/>
</dbReference>
<dbReference type="SMART" id="SM00490">
    <property type="entry name" value="HELICc"/>
    <property type="match status" value="1"/>
</dbReference>
<evidence type="ECO:0000256" key="2">
    <source>
        <dbReference type="ARBA" id="ARBA00022741"/>
    </source>
</evidence>
<dbReference type="Proteomes" id="UP001447188">
    <property type="component" value="Unassembled WGS sequence"/>
</dbReference>
<dbReference type="Gene3D" id="3.40.50.300">
    <property type="entry name" value="P-loop containing nucleotide triphosphate hydrolases"/>
    <property type="match status" value="2"/>
</dbReference>
<gene>
    <name evidence="7" type="ORF">Q9L58_004283</name>
</gene>
<evidence type="ECO:0000259" key="6">
    <source>
        <dbReference type="PROSITE" id="PS51194"/>
    </source>
</evidence>
<dbReference type="InterPro" id="IPR011545">
    <property type="entry name" value="DEAD/DEAH_box_helicase_dom"/>
</dbReference>
<evidence type="ECO:0000313" key="8">
    <source>
        <dbReference type="Proteomes" id="UP001447188"/>
    </source>
</evidence>
<name>A0ABR3GL74_9PEZI</name>
<dbReference type="Pfam" id="PF21010">
    <property type="entry name" value="HA2_C"/>
    <property type="match status" value="1"/>
</dbReference>
<dbReference type="PROSITE" id="PS51192">
    <property type="entry name" value="HELICASE_ATP_BIND_1"/>
    <property type="match status" value="1"/>
</dbReference>
<dbReference type="EMBL" id="JBBBZM010000045">
    <property type="protein sequence ID" value="KAL0636675.1"/>
    <property type="molecule type" value="Genomic_DNA"/>
</dbReference>
<feature type="domain" description="Helicase ATP-binding" evidence="5">
    <location>
        <begin position="34"/>
        <end position="209"/>
    </location>
</feature>
<dbReference type="CDD" id="cd18791">
    <property type="entry name" value="SF2_C_RHA"/>
    <property type="match status" value="1"/>
</dbReference>
<dbReference type="Pfam" id="PF00270">
    <property type="entry name" value="DEAD"/>
    <property type="match status" value="1"/>
</dbReference>
<proteinExistence type="predicted"/>
<evidence type="ECO:0000256" key="3">
    <source>
        <dbReference type="ARBA" id="ARBA00022801"/>
    </source>
</evidence>
<dbReference type="SUPFAM" id="SSF52540">
    <property type="entry name" value="P-loop containing nucleoside triphosphate hydrolases"/>
    <property type="match status" value="1"/>
</dbReference>
<dbReference type="SMART" id="SM00847">
    <property type="entry name" value="HA2"/>
    <property type="match status" value="1"/>
</dbReference>
<organism evidence="7 8">
    <name type="scientific">Discina gigas</name>
    <dbReference type="NCBI Taxonomy" id="1032678"/>
    <lineage>
        <taxon>Eukaryota</taxon>
        <taxon>Fungi</taxon>
        <taxon>Dikarya</taxon>
        <taxon>Ascomycota</taxon>
        <taxon>Pezizomycotina</taxon>
        <taxon>Pezizomycetes</taxon>
        <taxon>Pezizales</taxon>
        <taxon>Discinaceae</taxon>
        <taxon>Discina</taxon>
    </lineage>
</organism>
<dbReference type="PROSITE" id="PS51194">
    <property type="entry name" value="HELICASE_CTER"/>
    <property type="match status" value="1"/>
</dbReference>
<reference evidence="7 8" key="1">
    <citation type="submission" date="2024-02" db="EMBL/GenBank/DDBJ databases">
        <title>Discinaceae phylogenomics.</title>
        <authorList>
            <person name="Dirks A.C."/>
            <person name="James T.Y."/>
        </authorList>
    </citation>
    <scope>NUCLEOTIDE SEQUENCE [LARGE SCALE GENOMIC DNA]</scope>
    <source>
        <strain evidence="7 8">ACD0624</strain>
    </source>
</reference>
<evidence type="ECO:0000256" key="1">
    <source>
        <dbReference type="ARBA" id="ARBA00012552"/>
    </source>
</evidence>
<sequence>MASADRSTETEEYLPSLYRPSTILPISRHRNALLYLIENYPVTIVVGQTGSGKTTQLPQYLHEAGWSRDGKIIACTQPRRVAATTVATRVAEEMGVRLGEELTLRGFRGVMQVGYSIRFEDMTSMSTRIKYMTDGMLLREALMDPLLSRYSVIMIDEAHERSLSTDILLGILKKIRRKRKELRIVVSSATLQAEEFVRFFMGTEDDAQSGKGNEKEGGGNELAKIISLEGRCYPVDVLYLEEPTENYVEKAVQTVFDIHLKEGEGDILLFLTGRDEIENTVSAIRERSQDLHHRAPQLLPLPLYAGLPHDQQLAVFDPPPENHRKVIVCTNIAEASITIENVVFVIDSGFVKLRAFNPHTGIDSLTSVPISKASATQRAGRAGRTRAGKCFRLYTEAAFGEDMVETVIPEIQRSNLAPVILQLKALGIDNVVRFDFITPPPSELMVRGLELLYSLGALDEYARLTKPLGARMAEMPLDPMTAKIVSPFRSQPTKTQKVKTNGIQLLNSIEFGCTEQILNIAAMTSVQNVFISHEGEKKPAESAKRKFAVEEGDHLTLLNVYQAFTTKGQKSSKWCRDNYLNFKALSRAVSVRAQLKKYLERFTADVDQARSRSDTATGESIRRCLTTGYFAHAARMQPDGSFRSVSGNVILWAHPSSVMFNRKADWVIFHEVVETGNKTFIRDVTSVQKNWLLEYAPEFYRVRE</sequence>
<dbReference type="InterPro" id="IPR011709">
    <property type="entry name" value="DEAD-box_helicase_OB_fold"/>
</dbReference>
<dbReference type="PANTHER" id="PTHR18934:SF136">
    <property type="entry name" value="ATP-DEPENDENT RNA HELICASE DHX35-RELATED"/>
    <property type="match status" value="1"/>
</dbReference>
<keyword evidence="3" id="KW-0378">Hydrolase</keyword>
<dbReference type="InterPro" id="IPR002464">
    <property type="entry name" value="DNA/RNA_helicase_DEAH_CS"/>
</dbReference>
<keyword evidence="4" id="KW-0067">ATP-binding</keyword>
<dbReference type="InterPro" id="IPR042035">
    <property type="entry name" value="DEAH_win-hel_dom"/>
</dbReference>
<feature type="domain" description="Helicase C-terminal" evidence="6">
    <location>
        <begin position="254"/>
        <end position="427"/>
    </location>
</feature>
<dbReference type="InterPro" id="IPR048333">
    <property type="entry name" value="HA2_WH"/>
</dbReference>
<dbReference type="Gene3D" id="1.10.10.2130">
    <property type="entry name" value="DEAH helicase family, winged-helix domain"/>
    <property type="match status" value="1"/>
</dbReference>
<dbReference type="InterPro" id="IPR027417">
    <property type="entry name" value="P-loop_NTPase"/>
</dbReference>
<evidence type="ECO:0000256" key="4">
    <source>
        <dbReference type="ARBA" id="ARBA00022840"/>
    </source>
</evidence>
<dbReference type="InterPro" id="IPR001650">
    <property type="entry name" value="Helicase_C-like"/>
</dbReference>
<dbReference type="SMART" id="SM00487">
    <property type="entry name" value="DEXDc"/>
    <property type="match status" value="1"/>
</dbReference>
<dbReference type="InterPro" id="IPR007502">
    <property type="entry name" value="Helicase-assoc_dom"/>
</dbReference>
<keyword evidence="8" id="KW-1185">Reference proteome</keyword>
<dbReference type="Pfam" id="PF00271">
    <property type="entry name" value="Helicase_C"/>
    <property type="match status" value="1"/>
</dbReference>
<dbReference type="Pfam" id="PF07717">
    <property type="entry name" value="OB_NTP_bind"/>
    <property type="match status" value="1"/>
</dbReference>
<accession>A0ABR3GL74</accession>